<reference evidence="4 5" key="1">
    <citation type="submission" date="2017-08" db="EMBL/GenBank/DDBJ databases">
        <title>Harnessing the power of phylogenomics to disentangle the directionality and signatures of interkingdom host jumping in the parasitic fungal genus Tolypocladium.</title>
        <authorList>
            <person name="Quandt C.A."/>
            <person name="Patterson W."/>
            <person name="Spatafora J.W."/>
        </authorList>
    </citation>
    <scope>NUCLEOTIDE SEQUENCE [LARGE SCALE GENOMIC DNA]</scope>
    <source>
        <strain evidence="4 5">CBS 113982</strain>
    </source>
</reference>
<feature type="region of interest" description="Disordered" evidence="3">
    <location>
        <begin position="37"/>
        <end position="151"/>
    </location>
</feature>
<dbReference type="STRING" id="45235.A0A2K3QJ83"/>
<keyword evidence="5" id="KW-1185">Reference proteome</keyword>
<accession>A0A2K3QJ83</accession>
<protein>
    <submittedName>
        <fullName evidence="4">Oxysterol-binding protein-like protein 1</fullName>
    </submittedName>
</protein>
<dbReference type="InterPro" id="IPR037239">
    <property type="entry name" value="OSBP_sf"/>
</dbReference>
<organism evidence="4 5">
    <name type="scientific">Tolypocladium capitatum</name>
    <dbReference type="NCBI Taxonomy" id="45235"/>
    <lineage>
        <taxon>Eukaryota</taxon>
        <taxon>Fungi</taxon>
        <taxon>Dikarya</taxon>
        <taxon>Ascomycota</taxon>
        <taxon>Pezizomycotina</taxon>
        <taxon>Sordariomycetes</taxon>
        <taxon>Hypocreomycetidae</taxon>
        <taxon>Hypocreales</taxon>
        <taxon>Ophiocordycipitaceae</taxon>
        <taxon>Tolypocladium</taxon>
    </lineage>
</organism>
<dbReference type="GO" id="GO:0016020">
    <property type="term" value="C:membrane"/>
    <property type="evidence" value="ECO:0007669"/>
    <property type="project" value="TreeGrafter"/>
</dbReference>
<dbReference type="GO" id="GO:0032934">
    <property type="term" value="F:sterol binding"/>
    <property type="evidence" value="ECO:0007669"/>
    <property type="project" value="TreeGrafter"/>
</dbReference>
<evidence type="ECO:0000256" key="2">
    <source>
        <dbReference type="RuleBase" id="RU003844"/>
    </source>
</evidence>
<dbReference type="Pfam" id="PF01237">
    <property type="entry name" value="Oxysterol_BP"/>
    <property type="match status" value="2"/>
</dbReference>
<evidence type="ECO:0000313" key="4">
    <source>
        <dbReference type="EMBL" id="PNY27593.1"/>
    </source>
</evidence>
<evidence type="ECO:0000313" key="5">
    <source>
        <dbReference type="Proteomes" id="UP000236621"/>
    </source>
</evidence>
<evidence type="ECO:0000256" key="3">
    <source>
        <dbReference type="SAM" id="MobiDB-lite"/>
    </source>
</evidence>
<dbReference type="PANTHER" id="PTHR10972:SF212">
    <property type="entry name" value="OXYSTEROL-BINDING PROTEIN-LIKE PROTEIN 1"/>
    <property type="match status" value="1"/>
</dbReference>
<comment type="similarity">
    <text evidence="1 2">Belongs to the OSBP family.</text>
</comment>
<dbReference type="PANTHER" id="PTHR10972">
    <property type="entry name" value="OXYSTEROL-BINDING PROTEIN-RELATED"/>
    <property type="match status" value="1"/>
</dbReference>
<proteinExistence type="inferred from homology"/>
<dbReference type="Gene3D" id="2.40.160.120">
    <property type="match status" value="1"/>
</dbReference>
<dbReference type="GO" id="GO:0005829">
    <property type="term" value="C:cytosol"/>
    <property type="evidence" value="ECO:0007669"/>
    <property type="project" value="TreeGrafter"/>
</dbReference>
<dbReference type="EMBL" id="NRSZ01000382">
    <property type="protein sequence ID" value="PNY27593.1"/>
    <property type="molecule type" value="Genomic_DNA"/>
</dbReference>
<dbReference type="FunFam" id="2.40.160.120:FF:000016">
    <property type="entry name" value="Oxysterol binding protein (Orp8), putative"/>
    <property type="match status" value="1"/>
</dbReference>
<dbReference type="InterPro" id="IPR000648">
    <property type="entry name" value="Oxysterol-bd"/>
</dbReference>
<dbReference type="InterPro" id="IPR018494">
    <property type="entry name" value="Oxysterol-bd_CS"/>
</dbReference>
<dbReference type="OrthoDB" id="48057at2759"/>
<gene>
    <name evidence="4" type="ORF">TCAP_02489</name>
</gene>
<dbReference type="PROSITE" id="PS01013">
    <property type="entry name" value="OSBP"/>
    <property type="match status" value="1"/>
</dbReference>
<evidence type="ECO:0000256" key="1">
    <source>
        <dbReference type="ARBA" id="ARBA00008842"/>
    </source>
</evidence>
<dbReference type="AlphaFoldDB" id="A0A2K3QJ83"/>
<feature type="compositionally biased region" description="Basic residues" evidence="3">
    <location>
        <begin position="46"/>
        <end position="61"/>
    </location>
</feature>
<sequence length="593" mass="65222">MPSLFRDAVPSSTNTTADTCFDLVPTTCPRPLIPRVPSPCAAASRDHRHPNAPSAARRRRQPASAIPPACPPPISPASTKPPSQTSAMSSSPAPPTVDAPDEPQSDGSKLRTFLGILKNLQRTERRSRPRGNGPAPQRARGGCHGQNRTLGPTLTRVPPCRFIGVSDLAAVRFSLPSQLLEPTPNLEYWTYLDAPNAFIAIGTSDEPLDRMLEVVRFWLTKDLKYAKGKPCKPYNSCLGEFFRCNWETEDNAPRISTVELGKESTDAEEEVDGTSASSLKAAVKGDKNASSVSLSVPQHGTPADSHPIRISYLTEQTSHHPPVSAFYVACPEKGIRARGFDQITAKFTGTSVKVLPGEHNMGIFITLDERDGETYQLTHPAAHLGGLLRGSLSVSVSEMAYMKCPQTKIKVILHYVEEGWLGRTTNKIDGVVFEYDPENDDKTRVRDVPDEDVLARLSGPWRERVVFTLGPRPVKSVPPEEQFTIIDINPLSVAPKVIPPEHDQLPNESLTLWGGVTRAIHAKQYSKATEIKVELEERQREKARQREKTGEGWKPVFFEHVVGNGGKPDLTDKGKQVLERAQKGEWSMEGILP</sequence>
<comment type="caution">
    <text evidence="4">The sequence shown here is derived from an EMBL/GenBank/DDBJ whole genome shotgun (WGS) entry which is preliminary data.</text>
</comment>
<dbReference type="Proteomes" id="UP000236621">
    <property type="component" value="Unassembled WGS sequence"/>
</dbReference>
<dbReference type="SUPFAM" id="SSF144000">
    <property type="entry name" value="Oxysterol-binding protein-like"/>
    <property type="match status" value="1"/>
</dbReference>
<name>A0A2K3QJ83_9HYPO</name>
<feature type="compositionally biased region" description="Low complexity" evidence="3">
    <location>
        <begin position="76"/>
        <end position="91"/>
    </location>
</feature>
<dbReference type="Gene3D" id="3.30.70.3490">
    <property type="match status" value="1"/>
</dbReference>